<feature type="compositionally biased region" description="Polar residues" evidence="1">
    <location>
        <begin position="137"/>
        <end position="148"/>
    </location>
</feature>
<accession>A0A1M7EWL5</accession>
<dbReference type="Pfam" id="PF19610">
    <property type="entry name" value="DUF6115"/>
    <property type="match status" value="1"/>
</dbReference>
<feature type="region of interest" description="Disordered" evidence="1">
    <location>
        <begin position="123"/>
        <end position="148"/>
    </location>
</feature>
<evidence type="ECO:0000256" key="2">
    <source>
        <dbReference type="SAM" id="Phobius"/>
    </source>
</evidence>
<keyword evidence="4" id="KW-1185">Reference proteome</keyword>
<keyword evidence="2" id="KW-0812">Transmembrane</keyword>
<name>A0A1M7EWL5_9FIRM</name>
<dbReference type="Proteomes" id="UP000184038">
    <property type="component" value="Unassembled WGS sequence"/>
</dbReference>
<keyword evidence="2" id="KW-1133">Transmembrane helix</keyword>
<evidence type="ECO:0000313" key="3">
    <source>
        <dbReference type="EMBL" id="SHL96100.1"/>
    </source>
</evidence>
<gene>
    <name evidence="3" type="ORF">SAMN02746066_00243</name>
</gene>
<keyword evidence="2" id="KW-0472">Membrane</keyword>
<protein>
    <submittedName>
        <fullName evidence="3">Uncharacterized protein</fullName>
    </submittedName>
</protein>
<proteinExistence type="predicted"/>
<evidence type="ECO:0000313" key="4">
    <source>
        <dbReference type="Proteomes" id="UP000184038"/>
    </source>
</evidence>
<feature type="transmembrane region" description="Helical" evidence="2">
    <location>
        <begin position="6"/>
        <end position="23"/>
    </location>
</feature>
<sequence>MTVFEVCMLILGLVLIGVSFFFTEKVTSKGKKEEVTNSIIGLDEEHLLVIQNTLEENLEKISEATIVKTENDLNKVTNEKIMAISEYSEQILEKIEQNHMEVVFLYNMLNEKENAMKENYCKKENKTKDSESKSNDLENQTDTNNSTVIDSKVTEPEREIQGINDEEAAMLVNNTNYSYNEQEFTDEDKQNNNQEIMKLYTQGKSITEIAKTLDLGKGEVSFVLNLYKQN</sequence>
<feature type="compositionally biased region" description="Basic and acidic residues" evidence="1">
    <location>
        <begin position="123"/>
        <end position="136"/>
    </location>
</feature>
<dbReference type="AlphaFoldDB" id="A0A1M7EWL5"/>
<dbReference type="STRING" id="1120996.SAMN02746066_00243"/>
<organism evidence="3 4">
    <name type="scientific">Anaerosporobacter mobilis DSM 15930</name>
    <dbReference type="NCBI Taxonomy" id="1120996"/>
    <lineage>
        <taxon>Bacteria</taxon>
        <taxon>Bacillati</taxon>
        <taxon>Bacillota</taxon>
        <taxon>Clostridia</taxon>
        <taxon>Lachnospirales</taxon>
        <taxon>Lachnospiraceae</taxon>
        <taxon>Anaerosporobacter</taxon>
    </lineage>
</organism>
<dbReference type="InterPro" id="IPR046118">
    <property type="entry name" value="DUF6115"/>
</dbReference>
<evidence type="ECO:0000256" key="1">
    <source>
        <dbReference type="SAM" id="MobiDB-lite"/>
    </source>
</evidence>
<dbReference type="OrthoDB" id="2086261at2"/>
<dbReference type="RefSeq" id="WP_073281909.1">
    <property type="nucleotide sequence ID" value="NZ_FRCP01000005.1"/>
</dbReference>
<reference evidence="3 4" key="1">
    <citation type="submission" date="2016-11" db="EMBL/GenBank/DDBJ databases">
        <authorList>
            <person name="Jaros S."/>
            <person name="Januszkiewicz K."/>
            <person name="Wedrychowicz H."/>
        </authorList>
    </citation>
    <scope>NUCLEOTIDE SEQUENCE [LARGE SCALE GENOMIC DNA]</scope>
    <source>
        <strain evidence="3 4">DSM 15930</strain>
    </source>
</reference>
<dbReference type="EMBL" id="FRCP01000005">
    <property type="protein sequence ID" value="SHL96100.1"/>
    <property type="molecule type" value="Genomic_DNA"/>
</dbReference>